<dbReference type="GO" id="GO:0004452">
    <property type="term" value="F:isopentenyl-diphosphate delta-isomerase activity"/>
    <property type="evidence" value="ECO:0007669"/>
    <property type="project" value="UniProtKB-EC"/>
</dbReference>
<dbReference type="UniPathway" id="UPA00059">
    <property type="reaction ID" value="UER00104"/>
</dbReference>
<organism evidence="7 8">
    <name type="scientific">Anaerotruncus massiliensis</name>
    <name type="common">ex Liu et al. 2021</name>
    <dbReference type="NCBI Taxonomy" id="2321404"/>
    <lineage>
        <taxon>Bacteria</taxon>
        <taxon>Bacillati</taxon>
        <taxon>Bacillota</taxon>
        <taxon>Clostridia</taxon>
        <taxon>Eubacteriales</taxon>
        <taxon>Oscillospiraceae</taxon>
        <taxon>Anaerotruncus</taxon>
    </lineage>
</organism>
<dbReference type="EC" id="5.3.3.2" evidence="3"/>
<dbReference type="Gene3D" id="3.90.79.10">
    <property type="entry name" value="Nucleoside Triphosphate Pyrophosphohydrolase"/>
    <property type="match status" value="1"/>
</dbReference>
<reference evidence="7 8" key="1">
    <citation type="submission" date="2018-10" db="EMBL/GenBank/DDBJ databases">
        <title>Anaerotruncus faecis sp. nov., isolated from human feces.</title>
        <authorList>
            <person name="Wang Y.-J."/>
        </authorList>
    </citation>
    <scope>NUCLEOTIDE SEQUENCE [LARGE SCALE GENOMIC DNA]</scope>
    <source>
        <strain evidence="7 8">22A2-44</strain>
    </source>
</reference>
<dbReference type="RefSeq" id="WP_121586299.1">
    <property type="nucleotide sequence ID" value="NZ_RCHT01000004.1"/>
</dbReference>
<dbReference type="Pfam" id="PF00293">
    <property type="entry name" value="NUDIX"/>
    <property type="match status" value="1"/>
</dbReference>
<dbReference type="GO" id="GO:0005737">
    <property type="term" value="C:cytoplasm"/>
    <property type="evidence" value="ECO:0007669"/>
    <property type="project" value="TreeGrafter"/>
</dbReference>
<dbReference type="InterPro" id="IPR000086">
    <property type="entry name" value="NUDIX_hydrolase_dom"/>
</dbReference>
<evidence type="ECO:0000259" key="6">
    <source>
        <dbReference type="PROSITE" id="PS51462"/>
    </source>
</evidence>
<evidence type="ECO:0000256" key="2">
    <source>
        <dbReference type="ARBA" id="ARBA00007579"/>
    </source>
</evidence>
<evidence type="ECO:0000256" key="3">
    <source>
        <dbReference type="ARBA" id="ARBA00012057"/>
    </source>
</evidence>
<dbReference type="InterPro" id="IPR015797">
    <property type="entry name" value="NUDIX_hydrolase-like_dom_sf"/>
</dbReference>
<protein>
    <recommendedName>
        <fullName evidence="3">isopentenyl-diphosphate Delta-isomerase</fullName>
        <ecNumber evidence="3">5.3.3.2</ecNumber>
    </recommendedName>
</protein>
<evidence type="ECO:0000313" key="8">
    <source>
        <dbReference type="Proteomes" id="UP000276301"/>
    </source>
</evidence>
<feature type="domain" description="Nudix hydrolase" evidence="6">
    <location>
        <begin position="28"/>
        <end position="180"/>
    </location>
</feature>
<name>A0A498CQY3_9FIRM</name>
<evidence type="ECO:0000256" key="4">
    <source>
        <dbReference type="ARBA" id="ARBA00023229"/>
    </source>
</evidence>
<keyword evidence="8" id="KW-1185">Reference proteome</keyword>
<keyword evidence="5" id="KW-0413">Isomerase</keyword>
<comment type="pathway">
    <text evidence="1">Isoprenoid biosynthesis; dimethylallyl diphosphate biosynthesis; dimethylallyl diphosphate from isopentenyl diphosphate: step 1/1.</text>
</comment>
<dbReference type="GO" id="GO:0050992">
    <property type="term" value="P:dimethylallyl diphosphate biosynthetic process"/>
    <property type="evidence" value="ECO:0007669"/>
    <property type="project" value="UniProtKB-UniPathway"/>
</dbReference>
<dbReference type="PROSITE" id="PS51462">
    <property type="entry name" value="NUDIX"/>
    <property type="match status" value="1"/>
</dbReference>
<dbReference type="PANTHER" id="PTHR10885">
    <property type="entry name" value="ISOPENTENYL-DIPHOSPHATE DELTA-ISOMERASE"/>
    <property type="match status" value="1"/>
</dbReference>
<proteinExistence type="inferred from homology"/>
<comment type="caution">
    <text evidence="7">The sequence shown here is derived from an EMBL/GenBank/DDBJ whole genome shotgun (WGS) entry which is preliminary data.</text>
</comment>
<dbReference type="Proteomes" id="UP000276301">
    <property type="component" value="Unassembled WGS sequence"/>
</dbReference>
<dbReference type="InterPro" id="IPR011876">
    <property type="entry name" value="IsopentenylPP_isomerase_typ1"/>
</dbReference>
<comment type="similarity">
    <text evidence="2">Belongs to the IPP isomerase type 1 family.</text>
</comment>
<gene>
    <name evidence="7" type="ORF">D4A47_04250</name>
</gene>
<dbReference type="CDD" id="cd02885">
    <property type="entry name" value="NUDIX_IPP_Isomerase"/>
    <property type="match status" value="1"/>
</dbReference>
<evidence type="ECO:0000256" key="5">
    <source>
        <dbReference type="ARBA" id="ARBA00023235"/>
    </source>
</evidence>
<dbReference type="GO" id="GO:0009240">
    <property type="term" value="P:isopentenyl diphosphate biosynthetic process"/>
    <property type="evidence" value="ECO:0007669"/>
    <property type="project" value="TreeGrafter"/>
</dbReference>
<dbReference type="EMBL" id="RCHT01000004">
    <property type="protein sequence ID" value="RLL13161.1"/>
    <property type="molecule type" value="Genomic_DNA"/>
</dbReference>
<evidence type="ECO:0000256" key="1">
    <source>
        <dbReference type="ARBA" id="ARBA00004826"/>
    </source>
</evidence>
<evidence type="ECO:0000313" key="7">
    <source>
        <dbReference type="EMBL" id="RLL13161.1"/>
    </source>
</evidence>
<dbReference type="AlphaFoldDB" id="A0A498CQY3"/>
<dbReference type="SUPFAM" id="SSF55811">
    <property type="entry name" value="Nudix"/>
    <property type="match status" value="1"/>
</dbReference>
<sequence>MESLLILIDRDENVLGYGEKMSVHKEGLLHKAFSVFVADDYDRILLQKRALCKYHSGGKWSNTCCSHLYKDEDYGTAIRRTFLDELGILIPDLRIDSFSEGGRLDVGIPLYIDRFYYFSQYDGLSEHEIDHVFLYKPDSRLFSALTPNPQEVSELRWFSMADIESMLAKRPADFSSWFPQAFRIAMKGFSNR</sequence>
<dbReference type="PIRSF" id="PIRSF018427">
    <property type="entry name" value="Isopntndiph_ism"/>
    <property type="match status" value="1"/>
</dbReference>
<dbReference type="PANTHER" id="PTHR10885:SF0">
    <property type="entry name" value="ISOPENTENYL-DIPHOSPHATE DELTA-ISOMERASE"/>
    <property type="match status" value="1"/>
</dbReference>
<keyword evidence="4" id="KW-0414">Isoprene biosynthesis</keyword>
<accession>A0A498CQY3</accession>